<evidence type="ECO:0000256" key="2">
    <source>
        <dbReference type="SAM" id="Phobius"/>
    </source>
</evidence>
<feature type="transmembrane region" description="Helical" evidence="2">
    <location>
        <begin position="208"/>
        <end position="225"/>
    </location>
</feature>
<evidence type="ECO:0000313" key="3">
    <source>
        <dbReference type="EMBL" id="MEU7076050.1"/>
    </source>
</evidence>
<keyword evidence="2" id="KW-0812">Transmembrane</keyword>
<comment type="caution">
    <text evidence="3">The sequence shown here is derived from an EMBL/GenBank/DDBJ whole genome shotgun (WGS) entry which is preliminary data.</text>
</comment>
<feature type="transmembrane region" description="Helical" evidence="2">
    <location>
        <begin position="135"/>
        <end position="159"/>
    </location>
</feature>
<feature type="transmembrane region" description="Helical" evidence="2">
    <location>
        <begin position="46"/>
        <end position="65"/>
    </location>
</feature>
<proteinExistence type="predicted"/>
<evidence type="ECO:0000313" key="4">
    <source>
        <dbReference type="Proteomes" id="UP001551329"/>
    </source>
</evidence>
<feature type="transmembrane region" description="Helical" evidence="2">
    <location>
        <begin position="95"/>
        <end position="114"/>
    </location>
</feature>
<evidence type="ECO:0000256" key="1">
    <source>
        <dbReference type="SAM" id="MobiDB-lite"/>
    </source>
</evidence>
<dbReference type="RefSeq" id="WP_358478664.1">
    <property type="nucleotide sequence ID" value="NZ_JBEZAE010000057.1"/>
</dbReference>
<feature type="compositionally biased region" description="Basic and acidic residues" evidence="1">
    <location>
        <begin position="16"/>
        <end position="25"/>
    </location>
</feature>
<organism evidence="3 4">
    <name type="scientific">Streptomyces narbonensis</name>
    <dbReference type="NCBI Taxonomy" id="67333"/>
    <lineage>
        <taxon>Bacteria</taxon>
        <taxon>Bacillati</taxon>
        <taxon>Actinomycetota</taxon>
        <taxon>Actinomycetes</taxon>
        <taxon>Kitasatosporales</taxon>
        <taxon>Streptomycetaceae</taxon>
        <taxon>Streptomyces</taxon>
    </lineage>
</organism>
<dbReference type="EMBL" id="JBEZAE010000057">
    <property type="protein sequence ID" value="MEU7076050.1"/>
    <property type="molecule type" value="Genomic_DNA"/>
</dbReference>
<feature type="transmembrane region" description="Helical" evidence="2">
    <location>
        <begin position="265"/>
        <end position="283"/>
    </location>
</feature>
<name>A0ABV3CPL5_9ACTN</name>
<protein>
    <submittedName>
        <fullName evidence="3">ABC transporter permease</fullName>
    </submittedName>
</protein>
<keyword evidence="2" id="KW-0472">Membrane</keyword>
<gene>
    <name evidence="3" type="ORF">AB0A88_38940</name>
</gene>
<keyword evidence="2" id="KW-1133">Transmembrane helix</keyword>
<keyword evidence="4" id="KW-1185">Reference proteome</keyword>
<feature type="region of interest" description="Disordered" evidence="1">
    <location>
        <begin position="1"/>
        <end position="25"/>
    </location>
</feature>
<feature type="compositionally biased region" description="Low complexity" evidence="1">
    <location>
        <begin position="1"/>
        <end position="15"/>
    </location>
</feature>
<reference evidence="3 4" key="1">
    <citation type="submission" date="2024-06" db="EMBL/GenBank/DDBJ databases">
        <title>The Natural Products Discovery Center: Release of the First 8490 Sequenced Strains for Exploring Actinobacteria Biosynthetic Diversity.</title>
        <authorList>
            <person name="Kalkreuter E."/>
            <person name="Kautsar S.A."/>
            <person name="Yang D."/>
            <person name="Bader C.D."/>
            <person name="Teijaro C.N."/>
            <person name="Fluegel L."/>
            <person name="Davis C.M."/>
            <person name="Simpson J.R."/>
            <person name="Lauterbach L."/>
            <person name="Steele A.D."/>
            <person name="Gui C."/>
            <person name="Meng S."/>
            <person name="Li G."/>
            <person name="Viehrig K."/>
            <person name="Ye F."/>
            <person name="Su P."/>
            <person name="Kiefer A.F."/>
            <person name="Nichols A."/>
            <person name="Cepeda A.J."/>
            <person name="Yan W."/>
            <person name="Fan B."/>
            <person name="Jiang Y."/>
            <person name="Adhikari A."/>
            <person name="Zheng C.-J."/>
            <person name="Schuster L."/>
            <person name="Cowan T.M."/>
            <person name="Smanski M.J."/>
            <person name="Chevrette M.G."/>
            <person name="De Carvalho L.P.S."/>
            <person name="Shen B."/>
        </authorList>
    </citation>
    <scope>NUCLEOTIDE SEQUENCE [LARGE SCALE GENOMIC DNA]</scope>
    <source>
        <strain evidence="3 4">NPDC045974</strain>
    </source>
</reference>
<sequence>MTLTSTAPATPTGTSRKPDPEPTPRARFTDLVASEWIKMWSLRSTAWTIAVGTLAIIGFNVFTTYDDYSNWPAWSAQEKADFAPNWAMLDSFTDAALLCLLLIASAMGALSVVSEYSTGQIRTTFTAVPNRSAVMAAKVVVVSVVTTGLGLLAAGGSFWSTQAILSARDTGLSLTDPGVLSALAACVLAAPLAALVGMAVGTIIRASAATMGTSFALLLLVPMGVSDDHHSSAVIDHALPYSAWARLMQIADKPAHHPWSAEGAWTVYAVWAVAAAAITIFAVKRRDQ</sequence>
<dbReference type="Proteomes" id="UP001551329">
    <property type="component" value="Unassembled WGS sequence"/>
</dbReference>
<accession>A0ABV3CPL5</accession>
<feature type="transmembrane region" description="Helical" evidence="2">
    <location>
        <begin position="179"/>
        <end position="201"/>
    </location>
</feature>